<organism evidence="2 3">
    <name type="scientific">Blautia hansenii</name>
    <name type="common">Ruminococcus hansenii</name>
    <dbReference type="NCBI Taxonomy" id="1322"/>
    <lineage>
        <taxon>Bacteria</taxon>
        <taxon>Bacillati</taxon>
        <taxon>Bacillota</taxon>
        <taxon>Clostridia</taxon>
        <taxon>Lachnospirales</taxon>
        <taxon>Lachnospiraceae</taxon>
        <taxon>Blautia</taxon>
    </lineage>
</organism>
<keyword evidence="2" id="KW-0808">Transferase</keyword>
<name>A0ABX2I3G1_BLAHA</name>
<protein>
    <submittedName>
        <fullName evidence="2">Class I SAM-dependent methyltransferase</fullName>
    </submittedName>
</protein>
<comment type="caution">
    <text evidence="2">The sequence shown here is derived from an EMBL/GenBank/DDBJ whole genome shotgun (WGS) entry which is preliminary data.</text>
</comment>
<accession>A0ABX2I3G1</accession>
<evidence type="ECO:0000259" key="1">
    <source>
        <dbReference type="Pfam" id="PF08241"/>
    </source>
</evidence>
<evidence type="ECO:0000313" key="3">
    <source>
        <dbReference type="Proteomes" id="UP000822142"/>
    </source>
</evidence>
<keyword evidence="3" id="KW-1185">Reference proteome</keyword>
<gene>
    <name evidence="2" type="ORF">G5A70_01120</name>
</gene>
<dbReference type="EMBL" id="JAAITA010000001">
    <property type="protein sequence ID" value="NSJ84809.1"/>
    <property type="molecule type" value="Genomic_DNA"/>
</dbReference>
<dbReference type="Gene3D" id="3.40.50.150">
    <property type="entry name" value="Vaccinia Virus protein VP39"/>
    <property type="match status" value="1"/>
</dbReference>
<dbReference type="Proteomes" id="UP000822142">
    <property type="component" value="Unassembled WGS sequence"/>
</dbReference>
<dbReference type="Pfam" id="PF08241">
    <property type="entry name" value="Methyltransf_11"/>
    <property type="match status" value="1"/>
</dbReference>
<reference evidence="2 3" key="1">
    <citation type="journal article" date="2020" name="Cell Host Microbe">
        <title>Functional and Genomic Variation between Human-Derived Isolates of Lachnospiraceae Reveals Inter- and Intra-Species Diversity.</title>
        <authorList>
            <person name="Sorbara M.T."/>
            <person name="Littmann E.R."/>
            <person name="Fontana E."/>
            <person name="Moody T.U."/>
            <person name="Kohout C.E."/>
            <person name="Gjonbalaj M."/>
            <person name="Eaton V."/>
            <person name="Seok R."/>
            <person name="Leiner I.M."/>
            <person name="Pamer E.G."/>
        </authorList>
    </citation>
    <scope>NUCLEOTIDE SEQUENCE [LARGE SCALE GENOMIC DNA]</scope>
    <source>
        <strain evidence="2 3">MSK.15.26</strain>
    </source>
</reference>
<dbReference type="PANTHER" id="PTHR43591">
    <property type="entry name" value="METHYLTRANSFERASE"/>
    <property type="match status" value="1"/>
</dbReference>
<dbReference type="GO" id="GO:0008168">
    <property type="term" value="F:methyltransferase activity"/>
    <property type="evidence" value="ECO:0007669"/>
    <property type="project" value="UniProtKB-KW"/>
</dbReference>
<dbReference type="SUPFAM" id="SSF53335">
    <property type="entry name" value="S-adenosyl-L-methionine-dependent methyltransferases"/>
    <property type="match status" value="1"/>
</dbReference>
<dbReference type="GO" id="GO:0032259">
    <property type="term" value="P:methylation"/>
    <property type="evidence" value="ECO:0007669"/>
    <property type="project" value="UniProtKB-KW"/>
</dbReference>
<dbReference type="InterPro" id="IPR029063">
    <property type="entry name" value="SAM-dependent_MTases_sf"/>
</dbReference>
<feature type="domain" description="Methyltransferase type 11" evidence="1">
    <location>
        <begin position="53"/>
        <end position="147"/>
    </location>
</feature>
<keyword evidence="2" id="KW-0489">Methyltransferase</keyword>
<dbReference type="InterPro" id="IPR013216">
    <property type="entry name" value="Methyltransf_11"/>
</dbReference>
<dbReference type="RefSeq" id="WP_173747283.1">
    <property type="nucleotide sequence ID" value="NZ_JAAITA010000001.1"/>
</dbReference>
<dbReference type="CDD" id="cd02440">
    <property type="entry name" value="AdoMet_MTases"/>
    <property type="match status" value="1"/>
</dbReference>
<proteinExistence type="predicted"/>
<evidence type="ECO:0000313" key="2">
    <source>
        <dbReference type="EMBL" id="NSJ84809.1"/>
    </source>
</evidence>
<sequence length="251" mass="29249">MELLDKIEEYWTGRAEGYSQVNQGELATEQREKWKKNLMSHLKGKKPEETKVLDIGTGPGFFAIILAEAGYQVTAVDYTEEMLKEAKQNAGKLAGKIHWQQMDAQNLAFASETFDVVVSRNLTWNLEKPEKAYGEWIRVLKKGGILLNYDANWYHHLFDQEKRRAYEEDRARVEELQLSDHYTCTDIDAMEEIAREVPLSRIARPTWDKQVLGQFSPNQVLVEEEVWKEVWSEEEKANYQSTPMFLIIVEK</sequence>
<dbReference type="PANTHER" id="PTHR43591:SF24">
    <property type="entry name" value="2-METHOXY-6-POLYPRENYL-1,4-BENZOQUINOL METHYLASE, MITOCHONDRIAL"/>
    <property type="match status" value="1"/>
</dbReference>